<feature type="region of interest" description="Disordered" evidence="7">
    <location>
        <begin position="537"/>
        <end position="622"/>
    </location>
</feature>
<name>A0A2V0NZU6_9CHLO</name>
<dbReference type="PANTHER" id="PTHR45743:SF2">
    <property type="entry name" value="POTASSIUM CHANNEL AKT1"/>
    <property type="match status" value="1"/>
</dbReference>
<evidence type="ECO:0000256" key="6">
    <source>
        <dbReference type="ARBA" id="ARBA00023136"/>
    </source>
</evidence>
<comment type="subcellular location">
    <subcellularLocation>
        <location evidence="1">Membrane</location>
        <topology evidence="1">Multi-pass membrane protein</topology>
    </subcellularLocation>
</comment>
<keyword evidence="3" id="KW-0633">Potassium transport</keyword>
<dbReference type="AlphaFoldDB" id="A0A2V0NZU6"/>
<accession>A0A2V0NZU6</accession>
<dbReference type="Proteomes" id="UP000247498">
    <property type="component" value="Unassembled WGS sequence"/>
</dbReference>
<evidence type="ECO:0000256" key="4">
    <source>
        <dbReference type="ARBA" id="ARBA00022882"/>
    </source>
</evidence>
<feature type="transmembrane region" description="Helical" evidence="8">
    <location>
        <begin position="215"/>
        <end position="235"/>
    </location>
</feature>
<keyword evidence="4" id="KW-0851">Voltage-gated channel</keyword>
<dbReference type="SUPFAM" id="SSF81324">
    <property type="entry name" value="Voltage-gated potassium channels"/>
    <property type="match status" value="1"/>
</dbReference>
<dbReference type="GO" id="GO:0034702">
    <property type="term" value="C:monoatomic ion channel complex"/>
    <property type="evidence" value="ECO:0007669"/>
    <property type="project" value="UniProtKB-KW"/>
</dbReference>
<reference evidence="10 11" key="1">
    <citation type="journal article" date="2018" name="Sci. Rep.">
        <title>Raphidocelis subcapitata (=Pseudokirchneriella subcapitata) provides an insight into genome evolution and environmental adaptations in the Sphaeropleales.</title>
        <authorList>
            <person name="Suzuki S."/>
            <person name="Yamaguchi H."/>
            <person name="Nakajima N."/>
            <person name="Kawachi M."/>
        </authorList>
    </citation>
    <scope>NUCLEOTIDE SEQUENCE [LARGE SCALE GENOMIC DNA]</scope>
    <source>
        <strain evidence="10 11">NIES-35</strain>
    </source>
</reference>
<proteinExistence type="predicted"/>
<keyword evidence="4" id="KW-0407">Ion channel</keyword>
<organism evidence="10 11">
    <name type="scientific">Raphidocelis subcapitata</name>
    <dbReference type="NCBI Taxonomy" id="307507"/>
    <lineage>
        <taxon>Eukaryota</taxon>
        <taxon>Viridiplantae</taxon>
        <taxon>Chlorophyta</taxon>
        <taxon>core chlorophytes</taxon>
        <taxon>Chlorophyceae</taxon>
        <taxon>CS clade</taxon>
        <taxon>Sphaeropleales</taxon>
        <taxon>Selenastraceae</taxon>
        <taxon>Raphidocelis</taxon>
    </lineage>
</organism>
<feature type="compositionally biased region" description="Low complexity" evidence="7">
    <location>
        <begin position="664"/>
        <end position="673"/>
    </location>
</feature>
<dbReference type="GO" id="GO:0005249">
    <property type="term" value="F:voltage-gated potassium channel activity"/>
    <property type="evidence" value="ECO:0007669"/>
    <property type="project" value="InterPro"/>
</dbReference>
<evidence type="ECO:0000256" key="1">
    <source>
        <dbReference type="ARBA" id="ARBA00004141"/>
    </source>
</evidence>
<feature type="transmembrane region" description="Helical" evidence="8">
    <location>
        <begin position="189"/>
        <end position="209"/>
    </location>
</feature>
<dbReference type="Gene3D" id="1.10.287.70">
    <property type="match status" value="1"/>
</dbReference>
<evidence type="ECO:0000259" key="9">
    <source>
        <dbReference type="Pfam" id="PF00520"/>
    </source>
</evidence>
<feature type="compositionally biased region" description="Basic and acidic residues" evidence="7">
    <location>
        <begin position="570"/>
        <end position="580"/>
    </location>
</feature>
<evidence type="ECO:0000256" key="7">
    <source>
        <dbReference type="SAM" id="MobiDB-lite"/>
    </source>
</evidence>
<evidence type="ECO:0000313" key="10">
    <source>
        <dbReference type="EMBL" id="GBF92849.1"/>
    </source>
</evidence>
<evidence type="ECO:0000313" key="11">
    <source>
        <dbReference type="Proteomes" id="UP000247498"/>
    </source>
</evidence>
<keyword evidence="3" id="KW-0631">Potassium channel</keyword>
<dbReference type="PANTHER" id="PTHR45743">
    <property type="entry name" value="POTASSIUM CHANNEL AKT1"/>
    <property type="match status" value="1"/>
</dbReference>
<dbReference type="InterPro" id="IPR005821">
    <property type="entry name" value="Ion_trans_dom"/>
</dbReference>
<feature type="compositionally biased region" description="Acidic residues" evidence="7">
    <location>
        <begin position="680"/>
        <end position="696"/>
    </location>
</feature>
<feature type="transmembrane region" description="Helical" evidence="8">
    <location>
        <begin position="144"/>
        <end position="162"/>
    </location>
</feature>
<dbReference type="EMBL" id="BDRX01000035">
    <property type="protein sequence ID" value="GBF92849.1"/>
    <property type="molecule type" value="Genomic_DNA"/>
</dbReference>
<keyword evidence="3" id="KW-0630">Potassium</keyword>
<dbReference type="InterPro" id="IPR045319">
    <property type="entry name" value="KAT/AKT"/>
</dbReference>
<gene>
    <name evidence="10" type="ORF">Rsub_05468</name>
</gene>
<feature type="compositionally biased region" description="Gly residues" evidence="7">
    <location>
        <begin position="541"/>
        <end position="569"/>
    </location>
</feature>
<protein>
    <recommendedName>
        <fullName evidence="9">Ion transport domain-containing protein</fullName>
    </recommendedName>
</protein>
<feature type="transmembrane region" description="Helical" evidence="8">
    <location>
        <begin position="256"/>
        <end position="280"/>
    </location>
</feature>
<feature type="transmembrane region" description="Helical" evidence="8">
    <location>
        <begin position="107"/>
        <end position="124"/>
    </location>
</feature>
<sequence>MAALPVGSAAAFAAVAGDAPPPLSGGCTLCFAAAGRQRHDMEHKADTADPEADADVLNVYRRRAADVSPGEFVWLARGERRPRRCVAGRSVLGLPVARRGAGRALRAWRGLMLALDLTYTALFLPTSMALTDSMHSAVCWRVDMVAGAFFTADLLLALHLPWTITSCHQVARITNGAGILYLYRTKGSMFIDLLAVIPFVAQWFAPLITGAAAYWLLWAVFILRLLRLVRVASIVRALARGQLTPQSSSRLMSASGWYLFSVVYCAAVVINCFAAMWYLVARIGGPASSWLAAAGDRDLSNADLARRYLAALYFTVTTMTTTGYGDIVPTNELEEVAAIAMMLAATLFMSFVIGTVGGLLSQRSAEDQRAQRFVSKVAYLDLWFARTPTPASLERAVYGYYATQWARAQEEAEVWEQVVEGLPQGLRGQLVRSCLGFSLPGAVKRLGEGVPNVVLDHAFSLFERAVVPAHAVVCEGPPGGGADRLYVLEYGSTLRVPPGARLGAGPGGRAVAEGGARPARLRAPCMFPAAAVGELERLSRGSGGGGGGGSGGGGGGESSSGGNRSGGGGREGDGKGEKRAGRGGSSASSGGGPPREGALSSKGHQAHRRSPPDPSPDPDASELVWSQTMAIVWSVDLAALSRLCRRCPPLLDNFRRELEEQRRAAAGQRAEAAGAGGGGSEEEEGEGEEEEEEGVGGEDGLGEKGLPKGPHAV</sequence>
<dbReference type="OrthoDB" id="515205at2759"/>
<comment type="caution">
    <text evidence="10">The sequence shown here is derived from an EMBL/GenBank/DDBJ whole genome shotgun (WGS) entry which is preliminary data.</text>
</comment>
<dbReference type="InParanoid" id="A0A2V0NZU6"/>
<keyword evidence="11" id="KW-1185">Reference proteome</keyword>
<keyword evidence="5 8" id="KW-1133">Transmembrane helix</keyword>
<keyword evidence="6 8" id="KW-0472">Membrane</keyword>
<feature type="transmembrane region" description="Helical" evidence="8">
    <location>
        <begin position="336"/>
        <end position="360"/>
    </location>
</feature>
<keyword evidence="4" id="KW-0406">Ion transport</keyword>
<dbReference type="Pfam" id="PF00520">
    <property type="entry name" value="Ion_trans"/>
    <property type="match status" value="1"/>
</dbReference>
<evidence type="ECO:0000256" key="3">
    <source>
        <dbReference type="ARBA" id="ARBA00022826"/>
    </source>
</evidence>
<dbReference type="PRINTS" id="PR01463">
    <property type="entry name" value="EAGCHANLFMLY"/>
</dbReference>
<keyword evidence="4" id="KW-0813">Transport</keyword>
<dbReference type="InterPro" id="IPR003938">
    <property type="entry name" value="K_chnl_volt-dep_EAG/ELK/ERG"/>
</dbReference>
<evidence type="ECO:0000256" key="8">
    <source>
        <dbReference type="SAM" id="Phobius"/>
    </source>
</evidence>
<feature type="region of interest" description="Disordered" evidence="7">
    <location>
        <begin position="660"/>
        <end position="713"/>
    </location>
</feature>
<evidence type="ECO:0000256" key="5">
    <source>
        <dbReference type="ARBA" id="ARBA00022989"/>
    </source>
</evidence>
<keyword evidence="2 8" id="KW-0812">Transmembrane</keyword>
<evidence type="ECO:0000256" key="2">
    <source>
        <dbReference type="ARBA" id="ARBA00022692"/>
    </source>
</evidence>
<feature type="domain" description="Ion transport" evidence="9">
    <location>
        <begin position="122"/>
        <end position="363"/>
    </location>
</feature>